<evidence type="ECO:0000313" key="1">
    <source>
        <dbReference type="EMBL" id="JAH83693.1"/>
    </source>
</evidence>
<proteinExistence type="predicted"/>
<reference evidence="1" key="1">
    <citation type="submission" date="2014-11" db="EMBL/GenBank/DDBJ databases">
        <authorList>
            <person name="Amaro Gonzalez C."/>
        </authorList>
    </citation>
    <scope>NUCLEOTIDE SEQUENCE</scope>
</reference>
<dbReference type="AlphaFoldDB" id="A0A0E9W2I3"/>
<name>A0A0E9W2I3_ANGAN</name>
<reference evidence="1" key="2">
    <citation type="journal article" date="2015" name="Fish Shellfish Immunol.">
        <title>Early steps in the European eel (Anguilla anguilla)-Vibrio vulnificus interaction in the gills: Role of the RtxA13 toxin.</title>
        <authorList>
            <person name="Callol A."/>
            <person name="Pajuelo D."/>
            <person name="Ebbesson L."/>
            <person name="Teles M."/>
            <person name="MacKenzie S."/>
            <person name="Amaro C."/>
        </authorList>
    </citation>
    <scope>NUCLEOTIDE SEQUENCE</scope>
</reference>
<accession>A0A0E9W2I3</accession>
<organism evidence="1">
    <name type="scientific">Anguilla anguilla</name>
    <name type="common">European freshwater eel</name>
    <name type="synonym">Muraena anguilla</name>
    <dbReference type="NCBI Taxonomy" id="7936"/>
    <lineage>
        <taxon>Eukaryota</taxon>
        <taxon>Metazoa</taxon>
        <taxon>Chordata</taxon>
        <taxon>Craniata</taxon>
        <taxon>Vertebrata</taxon>
        <taxon>Euteleostomi</taxon>
        <taxon>Actinopterygii</taxon>
        <taxon>Neopterygii</taxon>
        <taxon>Teleostei</taxon>
        <taxon>Anguilliformes</taxon>
        <taxon>Anguillidae</taxon>
        <taxon>Anguilla</taxon>
    </lineage>
</organism>
<dbReference type="EMBL" id="GBXM01024884">
    <property type="protein sequence ID" value="JAH83693.1"/>
    <property type="molecule type" value="Transcribed_RNA"/>
</dbReference>
<protein>
    <submittedName>
        <fullName evidence="1">Uncharacterized protein</fullName>
    </submittedName>
</protein>
<sequence>MFIIYIYINIHIRLYIYIYKQYFMAAFAEKNLGKT</sequence>